<name>A0A6L8LKS1_9RHOB</name>
<keyword evidence="3" id="KW-1185">Reference proteome</keyword>
<feature type="region of interest" description="Disordered" evidence="1">
    <location>
        <begin position="249"/>
        <end position="274"/>
    </location>
</feature>
<gene>
    <name evidence="2" type="ORF">GR167_09875</name>
</gene>
<dbReference type="Proteomes" id="UP000479043">
    <property type="component" value="Unassembled WGS sequence"/>
</dbReference>
<evidence type="ECO:0000313" key="2">
    <source>
        <dbReference type="EMBL" id="MYM55616.1"/>
    </source>
</evidence>
<sequence>MAAAMIDGKAKSALRAVVAGVLLMSLSGCLSLSGFGGEEDEAPDLGLHRAELAGGDVVVVAPQGYCIQRETLRSGATGGFALLASCETLTGYISGYDVEPVVMTIAAVPRHSEAPEPDAEEIAAALGDRKLLRRIHGDGLTIVQVEAPEGLTPEDDPRHWRAMMVLNGKMVGLAVYGPKGSAVTGEKGLTMLSWQAEQLREESPQMQPVYGPPAGAVPVIAAAVEPLPAVDPAIDAVPDPAADPLAAIRPVARPGTSDGMEDETTPPGRKRRGVKKIFADLFS</sequence>
<organism evidence="2 3">
    <name type="scientific">Thalassovita mangrovi</name>
    <dbReference type="NCBI Taxonomy" id="2692236"/>
    <lineage>
        <taxon>Bacteria</taxon>
        <taxon>Pseudomonadati</taxon>
        <taxon>Pseudomonadota</taxon>
        <taxon>Alphaproteobacteria</taxon>
        <taxon>Rhodobacterales</taxon>
        <taxon>Roseobacteraceae</taxon>
        <taxon>Thalassovita</taxon>
    </lineage>
</organism>
<accession>A0A6L8LKS1</accession>
<dbReference type="AlphaFoldDB" id="A0A6L8LKS1"/>
<protein>
    <submittedName>
        <fullName evidence="2">Uncharacterized protein</fullName>
    </submittedName>
</protein>
<evidence type="ECO:0000256" key="1">
    <source>
        <dbReference type="SAM" id="MobiDB-lite"/>
    </source>
</evidence>
<evidence type="ECO:0000313" key="3">
    <source>
        <dbReference type="Proteomes" id="UP000479043"/>
    </source>
</evidence>
<reference evidence="2 3" key="1">
    <citation type="submission" date="2020-01" db="EMBL/GenBank/DDBJ databases">
        <authorList>
            <person name="Chen S."/>
        </authorList>
    </citation>
    <scope>NUCLEOTIDE SEQUENCE [LARGE SCALE GENOMIC DNA]</scope>
    <source>
        <strain evidence="2 3">GS-10</strain>
    </source>
</reference>
<comment type="caution">
    <text evidence="2">The sequence shown here is derived from an EMBL/GenBank/DDBJ whole genome shotgun (WGS) entry which is preliminary data.</text>
</comment>
<dbReference type="EMBL" id="WWEN01000003">
    <property type="protein sequence ID" value="MYM55616.1"/>
    <property type="molecule type" value="Genomic_DNA"/>
</dbReference>
<proteinExistence type="predicted"/>